<feature type="domain" description="U3 small nucleolar RNA-associated protein 10 N-terminal" evidence="2">
    <location>
        <begin position="175"/>
        <end position="288"/>
    </location>
</feature>
<dbReference type="RefSeq" id="XP_022255622.1">
    <property type="nucleotide sequence ID" value="XM_022399914.1"/>
</dbReference>
<accession>A0ABM1TIB6</accession>
<dbReference type="PANTHER" id="PTHR13457">
    <property type="entry name" value="BAP28"/>
    <property type="match status" value="1"/>
</dbReference>
<keyword evidence="3" id="KW-1185">Reference proteome</keyword>
<protein>
    <recommendedName>
        <fullName evidence="1">HEAT repeat-containing protein 1</fullName>
    </recommendedName>
</protein>
<dbReference type="PANTHER" id="PTHR13457:SF1">
    <property type="entry name" value="HEAT REPEAT-CONTAINING PROTEIN 1"/>
    <property type="match status" value="1"/>
</dbReference>
<proteinExistence type="inferred from homology"/>
<dbReference type="Pfam" id="PF12397">
    <property type="entry name" value="U3snoRNP10"/>
    <property type="match status" value="1"/>
</dbReference>
<dbReference type="SUPFAM" id="SSF48371">
    <property type="entry name" value="ARM repeat"/>
    <property type="match status" value="1"/>
</dbReference>
<sequence length="1081" mass="121848">MTTSLAQQLKKLAVPQTTVFLEDKVKASLLFDPREASSYDRDTIFAIGTYSTLYKCVYGFHVHVYNVDDIIACILPYHETRIFVRVIQLLNLNDAASRWHWLKPLQKPGIPLPKLTLLNHCYKDLSFLKFVCNLVPETLKIHQLKTHPAHQTVTSFYMSSVLGALEYADKVTEEIVAALLPFLLKGLKNGDKDYCAATYMILCQLMRKTHLASSLCEKLVVKISKRLQPEFTTQGIVCLLVIFQYQNLRCFPRLGFLALCSKDIIGSLEHLCHEYHLGPILQPFFQKLVPASLLETAKSVKKRRLLSSLIKTVDLEGEEVESTPVVLTSPGKYPVCFDQAVGNFIQEVPTKKRVVVQKLLNTFSGSKHKLLPGGSANLYLGLNHPNDNIRMLAVETLACELSEKNNKKCDLDVEFISENLRSRLADDSPVVVAKVLKYRKILTTYLTDDDITPILMDIVKKRANNNYRKWCQVKTKALEHLFTKSTGSDTQQTKLFIDVLPLLVAVNKHEVNFARSILQSPLASTHSLLTGIWEECREVVSTLEESKAGDTFVDFSQTVLKLLGQNIEQLETSHKETLIESLLEAVDREDATMKFLVCQLLSHVFVSPFPLNNKVDIAYKIVISFSNWLKEEKIFTEEQIETDERKAFELTLRALRKRKIPLSAILKCLSSIIQGVECGQHLKEHAWFVPGSSITESLLLQLLYLLTELAGSNKGAVQQKSQKLLMDFFKCQLNEPEVLGKFMSSLWCLHLLLLREGVLLKSVVQVRSLYISATLFTASKKHVEHALKDSSTVFPCLLVALTSQLAPVRLAAALCLQKLGEYCSDTNSTPYGRLTQHLVNHAEEIIVDSRQLPIILSKWLSPALKENDSSSRLRPSTRSAAATHLSTEAATLKMLLELVVDTNTPAHIQHGLLQVLQCVNSQDCLGKLLPLLDVTLKPYFGDKDLILKHSQYAIVEHILSKFTSENAELFCKEKSQALELLKKMLSSRIRVNYGMDSLHLMALNVLTKDFFQALGSFLVQHELLDLVLDLYVDSISTHDGKAMAKVIKKMCFDGKLLVKVLQQVETGATTKTVREVKKQRY</sequence>
<comment type="similarity">
    <text evidence="1">Belongs to the HEATR1/UTP10 family.</text>
</comment>
<keyword evidence="1" id="KW-0539">Nucleus</keyword>
<gene>
    <name evidence="4" type="primary">LOC106471303</name>
</gene>
<reference evidence="4" key="1">
    <citation type="submission" date="2025-08" db="UniProtKB">
        <authorList>
            <consortium name="RefSeq"/>
        </authorList>
    </citation>
    <scope>IDENTIFICATION</scope>
    <source>
        <tissue evidence="4">Muscle</tissue>
    </source>
</reference>
<organism evidence="3 4">
    <name type="scientific">Limulus polyphemus</name>
    <name type="common">Atlantic horseshoe crab</name>
    <dbReference type="NCBI Taxonomy" id="6850"/>
    <lineage>
        <taxon>Eukaryota</taxon>
        <taxon>Metazoa</taxon>
        <taxon>Ecdysozoa</taxon>
        <taxon>Arthropoda</taxon>
        <taxon>Chelicerata</taxon>
        <taxon>Merostomata</taxon>
        <taxon>Xiphosura</taxon>
        <taxon>Limulidae</taxon>
        <taxon>Limulus</taxon>
    </lineage>
</organism>
<name>A0ABM1TIB6_LIMPO</name>
<evidence type="ECO:0000259" key="2">
    <source>
        <dbReference type="Pfam" id="PF12397"/>
    </source>
</evidence>
<keyword evidence="1" id="KW-0690">Ribosome biogenesis</keyword>
<dbReference type="GeneID" id="106471303"/>
<comment type="subcellular location">
    <subcellularLocation>
        <location evidence="1">Nucleus</location>
        <location evidence="1">Nucleolus</location>
    </subcellularLocation>
</comment>
<keyword evidence="1" id="KW-0698">rRNA processing</keyword>
<dbReference type="Proteomes" id="UP000694941">
    <property type="component" value="Unplaced"/>
</dbReference>
<keyword evidence="1" id="KW-0687">Ribonucleoprotein</keyword>
<dbReference type="InterPro" id="IPR040191">
    <property type="entry name" value="UTP10"/>
</dbReference>
<dbReference type="InterPro" id="IPR022125">
    <property type="entry name" value="U3snoRNP10_N"/>
</dbReference>
<comment type="function">
    <text evidence="1">Involved in nucleolar processing of pre-18S ribosomal RNA.</text>
</comment>
<evidence type="ECO:0000313" key="4">
    <source>
        <dbReference type="RefSeq" id="XP_022255622.1"/>
    </source>
</evidence>
<dbReference type="InterPro" id="IPR016024">
    <property type="entry name" value="ARM-type_fold"/>
</dbReference>
<evidence type="ECO:0000313" key="3">
    <source>
        <dbReference type="Proteomes" id="UP000694941"/>
    </source>
</evidence>
<evidence type="ECO:0000256" key="1">
    <source>
        <dbReference type="RuleBase" id="RU367065"/>
    </source>
</evidence>